<sequence length="568" mass="60122">MSTGLRKGLTSYGDAGFSLFLRKAFIKAAGYSDDALDRPIIGITDTASDYNPCHGNAPQLIEAVRRGVMLSGGLPMAFPTISIHESFSHPTSMYLRNLMAMDTEEMVRAQPMDAVVLIGGCDKTLPAQIMGAASAGIPAIVLPVGPMVVGHHRGEVLGACTDCRRLWGQHRAGKIDEAEIEVISGRLAPSVGTCMVMGTASTMACMIEGLGLSLPHSAAIPAPHAERLRCGEATGRVAVEMARRGGPAPKALLTPGSLRNAMVVLQAIGGSTNGLVHLAAIAGRVGLRVDLEEFDRVGREVPVLVDLKPSGDHYMEHLHHAGAVPRLLQELEPFLDLEAPTVMGGTLRDYMNLAEEVPGQTVIRPRSNPLKSTGGMAVLRGNLCPGGAVIKHAAATPALLQHEGRAVVFTSVEDMTNRIDDPSLDVAADDVLVLQNAGPKGAPGMPEAGYLPIPRKLAQAGVKDMVRISDARMSGTAFGTIVLHITPEAAVGGPLGLVRTGDRIRLDTANRRIDLLVDEAELERRAADFAPPRPAPKRGYAKLFHDTVLQADRGCDFDFLAGEDDPAE</sequence>
<dbReference type="SUPFAM" id="SSF143975">
    <property type="entry name" value="IlvD/EDD N-terminal domain-like"/>
    <property type="match status" value="1"/>
</dbReference>
<feature type="domain" description="Dihydroxy-acid/6-phosphogluconate dehydratase N-terminal" evidence="6">
    <location>
        <begin position="38"/>
        <end position="349"/>
    </location>
</feature>
<proteinExistence type="inferred from homology"/>
<dbReference type="GO" id="GO:0051536">
    <property type="term" value="F:iron-sulfur cluster binding"/>
    <property type="evidence" value="ECO:0007669"/>
    <property type="project" value="UniProtKB-KW"/>
</dbReference>
<dbReference type="Pfam" id="PF00920">
    <property type="entry name" value="ILVD_EDD_N"/>
    <property type="match status" value="1"/>
</dbReference>
<keyword evidence="4" id="KW-0411">Iron-sulfur</keyword>
<dbReference type="EMBL" id="JACIJD010000014">
    <property type="protein sequence ID" value="MBB5695040.1"/>
    <property type="molecule type" value="Genomic_DNA"/>
</dbReference>
<accession>A0A840Y5E7</accession>
<evidence type="ECO:0000256" key="1">
    <source>
        <dbReference type="ARBA" id="ARBA00006486"/>
    </source>
</evidence>
<organism evidence="8 9">
    <name type="scientific">Muricoccus pecuniae</name>
    <dbReference type="NCBI Taxonomy" id="693023"/>
    <lineage>
        <taxon>Bacteria</taxon>
        <taxon>Pseudomonadati</taxon>
        <taxon>Pseudomonadota</taxon>
        <taxon>Alphaproteobacteria</taxon>
        <taxon>Acetobacterales</taxon>
        <taxon>Roseomonadaceae</taxon>
        <taxon>Muricoccus</taxon>
    </lineage>
</organism>
<reference evidence="8 9" key="1">
    <citation type="submission" date="2020-08" db="EMBL/GenBank/DDBJ databases">
        <title>Genomic Encyclopedia of Type Strains, Phase IV (KMG-IV): sequencing the most valuable type-strain genomes for metagenomic binning, comparative biology and taxonomic classification.</title>
        <authorList>
            <person name="Goeker M."/>
        </authorList>
    </citation>
    <scope>NUCLEOTIDE SEQUENCE [LARGE SCALE GENOMIC DNA]</scope>
    <source>
        <strain evidence="8 9">DSM 25622</strain>
    </source>
</reference>
<dbReference type="Proteomes" id="UP000580654">
    <property type="component" value="Unassembled WGS sequence"/>
</dbReference>
<protein>
    <submittedName>
        <fullName evidence="8">Dihydroxy-acid dehydratase</fullName>
        <ecNumber evidence="8">4.2.1.9</ecNumber>
    </submittedName>
</protein>
<dbReference type="Gene3D" id="3.50.30.80">
    <property type="entry name" value="IlvD/EDD C-terminal domain-like"/>
    <property type="match status" value="1"/>
</dbReference>
<dbReference type="PROSITE" id="PS00886">
    <property type="entry name" value="ILVD_EDD_1"/>
    <property type="match status" value="1"/>
</dbReference>
<evidence type="ECO:0000259" key="6">
    <source>
        <dbReference type="Pfam" id="PF00920"/>
    </source>
</evidence>
<evidence type="ECO:0000256" key="3">
    <source>
        <dbReference type="ARBA" id="ARBA00023004"/>
    </source>
</evidence>
<dbReference type="GO" id="GO:0046872">
    <property type="term" value="F:metal ion binding"/>
    <property type="evidence" value="ECO:0007669"/>
    <property type="project" value="UniProtKB-KW"/>
</dbReference>
<dbReference type="Pfam" id="PF24877">
    <property type="entry name" value="ILV_EDD_C"/>
    <property type="match status" value="1"/>
</dbReference>
<comment type="caution">
    <text evidence="8">The sequence shown here is derived from an EMBL/GenBank/DDBJ whole genome shotgun (WGS) entry which is preliminary data.</text>
</comment>
<comment type="similarity">
    <text evidence="1">Belongs to the IlvD/Edd family.</text>
</comment>
<dbReference type="SUPFAM" id="SSF52016">
    <property type="entry name" value="LeuD/IlvD-like"/>
    <property type="match status" value="1"/>
</dbReference>
<evidence type="ECO:0000256" key="5">
    <source>
        <dbReference type="ARBA" id="ARBA00023239"/>
    </source>
</evidence>
<dbReference type="InterPro" id="IPR000581">
    <property type="entry name" value="ILV_EDD_N"/>
</dbReference>
<dbReference type="InterPro" id="IPR020558">
    <property type="entry name" value="DiOHA_6PGluconate_deHydtase_CS"/>
</dbReference>
<dbReference type="InterPro" id="IPR052352">
    <property type="entry name" value="Sugar_Degrad_Dehydratases"/>
</dbReference>
<dbReference type="RefSeq" id="WP_184520198.1">
    <property type="nucleotide sequence ID" value="NZ_JACIJD010000014.1"/>
</dbReference>
<keyword evidence="3" id="KW-0408">Iron</keyword>
<dbReference type="PANTHER" id="PTHR43183:SF1">
    <property type="entry name" value="HYPOTHETICAL DIHYDROXY-ACID DEHYDRATASE (EUROFUNG)-RELATED"/>
    <property type="match status" value="1"/>
</dbReference>
<feature type="domain" description="Dihydroxy-acid/6-phosphogluconate dehydratase C-terminal" evidence="7">
    <location>
        <begin position="362"/>
        <end position="555"/>
    </location>
</feature>
<evidence type="ECO:0000313" key="8">
    <source>
        <dbReference type="EMBL" id="MBB5695040.1"/>
    </source>
</evidence>
<evidence type="ECO:0000313" key="9">
    <source>
        <dbReference type="Proteomes" id="UP000580654"/>
    </source>
</evidence>
<keyword evidence="5 8" id="KW-0456">Lyase</keyword>
<dbReference type="EC" id="4.2.1.9" evidence="8"/>
<dbReference type="AlphaFoldDB" id="A0A840Y5E7"/>
<keyword evidence="9" id="KW-1185">Reference proteome</keyword>
<gene>
    <name evidence="8" type="ORF">FHS87_003094</name>
</gene>
<evidence type="ECO:0000259" key="7">
    <source>
        <dbReference type="Pfam" id="PF24877"/>
    </source>
</evidence>
<keyword evidence="2" id="KW-0479">Metal-binding</keyword>
<evidence type="ECO:0000256" key="4">
    <source>
        <dbReference type="ARBA" id="ARBA00023014"/>
    </source>
</evidence>
<dbReference type="PANTHER" id="PTHR43183">
    <property type="entry name" value="HYPOTHETICAL DIHYDROXYACID DEHYDRATASE (EUROFUNG)-RELATED"/>
    <property type="match status" value="1"/>
</dbReference>
<dbReference type="InterPro" id="IPR056740">
    <property type="entry name" value="ILV_EDD_C"/>
</dbReference>
<evidence type="ECO:0000256" key="2">
    <source>
        <dbReference type="ARBA" id="ARBA00022723"/>
    </source>
</evidence>
<dbReference type="NCBIfam" id="NF004784">
    <property type="entry name" value="PRK06131.1"/>
    <property type="match status" value="1"/>
</dbReference>
<name>A0A840Y5E7_9PROT</name>
<dbReference type="GO" id="GO:0004160">
    <property type="term" value="F:dihydroxy-acid dehydratase activity"/>
    <property type="evidence" value="ECO:0007669"/>
    <property type="project" value="UniProtKB-EC"/>
</dbReference>
<dbReference type="InterPro" id="IPR042096">
    <property type="entry name" value="Dihydro-acid_dehy_C"/>
</dbReference>
<dbReference type="FunFam" id="3.50.30.80:FF:000001">
    <property type="entry name" value="Dihydroxy-acid dehydratase"/>
    <property type="match status" value="1"/>
</dbReference>
<dbReference type="InterPro" id="IPR037237">
    <property type="entry name" value="IlvD/EDD_N"/>
</dbReference>